<proteinExistence type="predicted"/>
<evidence type="ECO:0000313" key="2">
    <source>
        <dbReference type="EMBL" id="NDV11685.1"/>
    </source>
</evidence>
<reference evidence="2 3" key="1">
    <citation type="submission" date="2020-02" db="EMBL/GenBank/DDBJ databases">
        <authorList>
            <person name="Yang Z."/>
        </authorList>
    </citation>
    <scope>NUCLEOTIDE SEQUENCE [LARGE SCALE GENOMIC DNA]</scope>
    <source>
        <strain evidence="2 3">HX-7-9</strain>
    </source>
</reference>
<dbReference type="EMBL" id="JAAGAA010000002">
    <property type="protein sequence ID" value="NDV11685.1"/>
    <property type="molecule type" value="Genomic_DNA"/>
</dbReference>
<keyword evidence="3" id="KW-1185">Reference proteome</keyword>
<organism evidence="2 3">
    <name type="scientific">Crenobacter caeni</name>
    <dbReference type="NCBI Taxonomy" id="2705474"/>
    <lineage>
        <taxon>Bacteria</taxon>
        <taxon>Pseudomonadati</taxon>
        <taxon>Pseudomonadota</taxon>
        <taxon>Betaproteobacteria</taxon>
        <taxon>Neisseriales</taxon>
        <taxon>Neisseriaceae</taxon>
        <taxon>Crenobacter</taxon>
    </lineage>
</organism>
<evidence type="ECO:0000256" key="1">
    <source>
        <dbReference type="SAM" id="MobiDB-lite"/>
    </source>
</evidence>
<dbReference type="RefSeq" id="WP_163314954.1">
    <property type="nucleotide sequence ID" value="NZ_JAAGAA010000002.1"/>
</dbReference>
<name>A0A6B2KNC8_9NEIS</name>
<evidence type="ECO:0000313" key="3">
    <source>
        <dbReference type="Proteomes" id="UP000482578"/>
    </source>
</evidence>
<feature type="region of interest" description="Disordered" evidence="1">
    <location>
        <begin position="1"/>
        <end position="37"/>
    </location>
</feature>
<comment type="caution">
    <text evidence="2">The sequence shown here is derived from an EMBL/GenBank/DDBJ whole genome shotgun (WGS) entry which is preliminary data.</text>
</comment>
<protein>
    <submittedName>
        <fullName evidence="2">Uncharacterized protein</fullName>
    </submittedName>
</protein>
<accession>A0A6B2KNC8</accession>
<dbReference type="Proteomes" id="UP000482578">
    <property type="component" value="Unassembled WGS sequence"/>
</dbReference>
<gene>
    <name evidence="2" type="ORF">GZH52_02585</name>
</gene>
<dbReference type="AlphaFoldDB" id="A0A6B2KNC8"/>
<sequence>MQRVGSNRNPALDKFGPGKHGFTAGNSQTGVPATTPGAEFFDSVQEELCNVIEGAGIALDGNKRDQLLTAIKAIVSGSGLYSPASVNNIPAWSEN</sequence>